<reference evidence="1 2" key="1">
    <citation type="submission" date="2021-06" db="EMBL/GenBank/DDBJ databases">
        <title>Caerostris extrusa draft genome.</title>
        <authorList>
            <person name="Kono N."/>
            <person name="Arakawa K."/>
        </authorList>
    </citation>
    <scope>NUCLEOTIDE SEQUENCE [LARGE SCALE GENOMIC DNA]</scope>
</reference>
<name>A0AAV4MQ41_CAEEX</name>
<dbReference type="Proteomes" id="UP001054945">
    <property type="component" value="Unassembled WGS sequence"/>
</dbReference>
<accession>A0AAV4MQ41</accession>
<keyword evidence="2" id="KW-1185">Reference proteome</keyword>
<evidence type="ECO:0000313" key="2">
    <source>
        <dbReference type="Proteomes" id="UP001054945"/>
    </source>
</evidence>
<comment type="caution">
    <text evidence="1">The sequence shown here is derived from an EMBL/GenBank/DDBJ whole genome shotgun (WGS) entry which is preliminary data.</text>
</comment>
<gene>
    <name evidence="1" type="ORF">CEXT_39991</name>
</gene>
<evidence type="ECO:0000313" key="1">
    <source>
        <dbReference type="EMBL" id="GIX74498.1"/>
    </source>
</evidence>
<proteinExistence type="predicted"/>
<organism evidence="1 2">
    <name type="scientific">Caerostris extrusa</name>
    <name type="common">Bark spider</name>
    <name type="synonym">Caerostris bankana</name>
    <dbReference type="NCBI Taxonomy" id="172846"/>
    <lineage>
        <taxon>Eukaryota</taxon>
        <taxon>Metazoa</taxon>
        <taxon>Ecdysozoa</taxon>
        <taxon>Arthropoda</taxon>
        <taxon>Chelicerata</taxon>
        <taxon>Arachnida</taxon>
        <taxon>Araneae</taxon>
        <taxon>Araneomorphae</taxon>
        <taxon>Entelegynae</taxon>
        <taxon>Araneoidea</taxon>
        <taxon>Araneidae</taxon>
        <taxon>Caerostris</taxon>
    </lineage>
</organism>
<protein>
    <submittedName>
        <fullName evidence="1">Uncharacterized protein</fullName>
    </submittedName>
</protein>
<dbReference type="AlphaFoldDB" id="A0AAV4MQ41"/>
<dbReference type="EMBL" id="BPLR01002509">
    <property type="protein sequence ID" value="GIX74498.1"/>
    <property type="molecule type" value="Genomic_DNA"/>
</dbReference>
<sequence length="103" mass="12044">MAYGTRERRGEAHPGTLVITGAAFFRTQCLFSSRSFERKTLPTPPLLHKCLSQREGSFHLWQVPEKSGAPLPRKTLKYNWKKIIRQIESEYKVCILKKNMFYI</sequence>